<evidence type="ECO:0000256" key="4">
    <source>
        <dbReference type="SAM" id="Phobius"/>
    </source>
</evidence>
<dbReference type="GO" id="GO:0016757">
    <property type="term" value="F:glycosyltransferase activity"/>
    <property type="evidence" value="ECO:0007669"/>
    <property type="project" value="UniProtKB-KW"/>
</dbReference>
<comment type="similarity">
    <text evidence="1">Belongs to the glycosyltransferase 2 family.</text>
</comment>
<dbReference type="InterPro" id="IPR001173">
    <property type="entry name" value="Glyco_trans_2-like"/>
</dbReference>
<feature type="transmembrane region" description="Helical" evidence="4">
    <location>
        <begin position="344"/>
        <end position="366"/>
    </location>
</feature>
<evidence type="ECO:0000259" key="5">
    <source>
        <dbReference type="Pfam" id="PF00535"/>
    </source>
</evidence>
<protein>
    <submittedName>
        <fullName evidence="6">Glycosyltransferase</fullName>
        <ecNumber evidence="6">2.4.-.-</ecNumber>
    </submittedName>
</protein>
<evidence type="ECO:0000256" key="2">
    <source>
        <dbReference type="ARBA" id="ARBA00022676"/>
    </source>
</evidence>
<dbReference type="AlphaFoldDB" id="A0A9E2S8F9"/>
<evidence type="ECO:0000256" key="1">
    <source>
        <dbReference type="ARBA" id="ARBA00006739"/>
    </source>
</evidence>
<dbReference type="EMBL" id="JAHSPG010000008">
    <property type="protein sequence ID" value="MBV4357806.1"/>
    <property type="molecule type" value="Genomic_DNA"/>
</dbReference>
<name>A0A9E2S8F9_9BACT</name>
<reference evidence="6" key="1">
    <citation type="submission" date="2021-06" db="EMBL/GenBank/DDBJ databases">
        <authorList>
            <person name="Huq M.A."/>
        </authorList>
    </citation>
    <scope>NUCLEOTIDE SEQUENCE</scope>
    <source>
        <strain evidence="6">MAH-26</strain>
    </source>
</reference>
<feature type="transmembrane region" description="Helical" evidence="4">
    <location>
        <begin position="289"/>
        <end position="306"/>
    </location>
</feature>
<keyword evidence="7" id="KW-1185">Reference proteome</keyword>
<dbReference type="PANTHER" id="PTHR43630:SF1">
    <property type="entry name" value="POLY-BETA-1,6-N-ACETYL-D-GLUCOSAMINE SYNTHASE"/>
    <property type="match status" value="1"/>
</dbReference>
<keyword evidence="4" id="KW-1133">Transmembrane helix</keyword>
<proteinExistence type="inferred from homology"/>
<evidence type="ECO:0000256" key="3">
    <source>
        <dbReference type="ARBA" id="ARBA00022679"/>
    </source>
</evidence>
<gene>
    <name evidence="6" type="ORF">KTO63_11650</name>
</gene>
<evidence type="ECO:0000313" key="6">
    <source>
        <dbReference type="EMBL" id="MBV4357806.1"/>
    </source>
</evidence>
<feature type="transmembrane region" description="Helical" evidence="4">
    <location>
        <begin position="313"/>
        <end position="332"/>
    </location>
</feature>
<feature type="domain" description="Glycosyltransferase 2-like" evidence="5">
    <location>
        <begin position="46"/>
        <end position="176"/>
    </location>
</feature>
<dbReference type="PANTHER" id="PTHR43630">
    <property type="entry name" value="POLY-BETA-1,6-N-ACETYL-D-GLUCOSAMINE SYNTHASE"/>
    <property type="match status" value="1"/>
</dbReference>
<comment type="caution">
    <text evidence="6">The sequence shown here is derived from an EMBL/GenBank/DDBJ whole genome shotgun (WGS) entry which is preliminary data.</text>
</comment>
<dbReference type="Pfam" id="PF00535">
    <property type="entry name" value="Glycos_transf_2"/>
    <property type="match status" value="1"/>
</dbReference>
<sequence length="379" mass="43076">MILFFASLALLILYAFLIAFYDKGWRMLPSFGEADVESFIPSIKISVIIPARNEEQNIGLCLQSIIAQNYPAQLFEVIVVNDHSTDNTENIIRSFSNQNVRLINLADHVEAGLNSYKKKAIEVAISQSSGDLIVTTDADCFAGANWLRSIAAYQAKTDAVLIAAPVKIILKTGLLSFFQSLDFLILQGITGASVHRRFHSMCNGANLAYLKRVFYEVNGFKNVDNIASGDDMLLMHKIVTVYPDKFFFLKSQEAIVSTQPATSWKEFFNQRIRWASKADKYDDKRITKVLFLVYFLNLFLLLTLLYTVFNIAFLSYFILLILTKTIIEYAFVSHVANFFSLNKLMFYFLPLQPVHIVYTVIAGFLGKFGKYEWKGRVVK</sequence>
<keyword evidence="2 6" id="KW-0328">Glycosyltransferase</keyword>
<dbReference type="Proteomes" id="UP000812270">
    <property type="component" value="Unassembled WGS sequence"/>
</dbReference>
<keyword evidence="4" id="KW-0472">Membrane</keyword>
<dbReference type="RefSeq" id="WP_217791461.1">
    <property type="nucleotide sequence ID" value="NZ_JAHSPG010000008.1"/>
</dbReference>
<keyword evidence="4" id="KW-0812">Transmembrane</keyword>
<accession>A0A9E2S8F9</accession>
<evidence type="ECO:0000313" key="7">
    <source>
        <dbReference type="Proteomes" id="UP000812270"/>
    </source>
</evidence>
<dbReference type="EC" id="2.4.-.-" evidence="6"/>
<organism evidence="6 7">
    <name type="scientific">Pinibacter aurantiacus</name>
    <dbReference type="NCBI Taxonomy" id="2851599"/>
    <lineage>
        <taxon>Bacteria</taxon>
        <taxon>Pseudomonadati</taxon>
        <taxon>Bacteroidota</taxon>
        <taxon>Chitinophagia</taxon>
        <taxon>Chitinophagales</taxon>
        <taxon>Chitinophagaceae</taxon>
        <taxon>Pinibacter</taxon>
    </lineage>
</organism>
<keyword evidence="3 6" id="KW-0808">Transferase</keyword>